<dbReference type="Proteomes" id="UP001596417">
    <property type="component" value="Unassembled WGS sequence"/>
</dbReference>
<reference evidence="2 3" key="1">
    <citation type="journal article" date="2019" name="Int. J. Syst. Evol. Microbiol.">
        <title>The Global Catalogue of Microorganisms (GCM) 10K type strain sequencing project: providing services to taxonomists for standard genome sequencing and annotation.</title>
        <authorList>
            <consortium name="The Broad Institute Genomics Platform"/>
            <consortium name="The Broad Institute Genome Sequencing Center for Infectious Disease"/>
            <person name="Wu L."/>
            <person name="Ma J."/>
        </authorList>
    </citation>
    <scope>NUCLEOTIDE SEQUENCE [LARGE SCALE GENOMIC DNA]</scope>
    <source>
        <strain evidence="2 3">RDMS1</strain>
    </source>
</reference>
<dbReference type="InterPro" id="IPR012334">
    <property type="entry name" value="Pectin_lyas_fold"/>
</dbReference>
<dbReference type="Gene3D" id="2.160.20.10">
    <property type="entry name" value="Single-stranded right-handed beta-helix, Pectin lyase-like"/>
    <property type="match status" value="1"/>
</dbReference>
<evidence type="ECO:0000259" key="1">
    <source>
        <dbReference type="Pfam" id="PF12708"/>
    </source>
</evidence>
<dbReference type="SUPFAM" id="SSF51126">
    <property type="entry name" value="Pectin lyase-like"/>
    <property type="match status" value="1"/>
</dbReference>
<gene>
    <name evidence="2" type="ORF">ACFQL7_07095</name>
</gene>
<accession>A0ABD5YMH1</accession>
<dbReference type="GeneID" id="76199206"/>
<dbReference type="InterPro" id="IPR011050">
    <property type="entry name" value="Pectin_lyase_fold/virulence"/>
</dbReference>
<protein>
    <submittedName>
        <fullName evidence="2">Glycosyl hydrolase family 28-related protein</fullName>
    </submittedName>
</protein>
<dbReference type="AlphaFoldDB" id="A0ABD5YMH1"/>
<name>A0ABD5YMH1_9EURY</name>
<dbReference type="Pfam" id="PF12708">
    <property type="entry name" value="Pect-lyase_RHGA_epim"/>
    <property type="match status" value="1"/>
</dbReference>
<feature type="domain" description="Rhamnogalacturonase A/B/Epimerase-like pectate lyase" evidence="1">
    <location>
        <begin position="9"/>
        <end position="53"/>
    </location>
</feature>
<dbReference type="RefSeq" id="WP_264554840.1">
    <property type="nucleotide sequence ID" value="NZ_CP109979.1"/>
</dbReference>
<dbReference type="EMBL" id="JBHTAX010000001">
    <property type="protein sequence ID" value="MFC7189642.1"/>
    <property type="molecule type" value="Genomic_DNA"/>
</dbReference>
<proteinExistence type="predicted"/>
<evidence type="ECO:0000313" key="2">
    <source>
        <dbReference type="EMBL" id="MFC7189642.1"/>
    </source>
</evidence>
<dbReference type="GO" id="GO:0016787">
    <property type="term" value="F:hydrolase activity"/>
    <property type="evidence" value="ECO:0007669"/>
    <property type="project" value="UniProtKB-KW"/>
</dbReference>
<comment type="caution">
    <text evidence="2">The sequence shown here is derived from an EMBL/GenBank/DDBJ whole genome shotgun (WGS) entry which is preliminary data.</text>
</comment>
<organism evidence="2 3">
    <name type="scientific">Halocatena marina</name>
    <dbReference type="NCBI Taxonomy" id="2934937"/>
    <lineage>
        <taxon>Archaea</taxon>
        <taxon>Methanobacteriati</taxon>
        <taxon>Methanobacteriota</taxon>
        <taxon>Stenosarchaea group</taxon>
        <taxon>Halobacteria</taxon>
        <taxon>Halobacteriales</taxon>
        <taxon>Natronomonadaceae</taxon>
        <taxon>Halocatena</taxon>
    </lineage>
</organism>
<keyword evidence="3" id="KW-1185">Reference proteome</keyword>
<sequence length="74" mass="7945">MHESADTLFDIRDYGVTDDGEHYDTDAIQFALDDCAASGGTVYVSAGDYLSAALTVRDQTTLHVAAGATLRFVR</sequence>
<dbReference type="InterPro" id="IPR024535">
    <property type="entry name" value="RHGA/B-epi-like_pectate_lyase"/>
</dbReference>
<evidence type="ECO:0000313" key="3">
    <source>
        <dbReference type="Proteomes" id="UP001596417"/>
    </source>
</evidence>
<keyword evidence="2" id="KW-0378">Hydrolase</keyword>